<evidence type="ECO:0008006" key="3">
    <source>
        <dbReference type="Google" id="ProtNLM"/>
    </source>
</evidence>
<proteinExistence type="predicted"/>
<protein>
    <recommendedName>
        <fullName evidence="3">Helix-turn-helix domain-containing protein</fullName>
    </recommendedName>
</protein>
<name>A0A6N3JY38_9ACTN</name>
<gene>
    <name evidence="1" type="ORF">DVH21_05225</name>
</gene>
<accession>A0A6N3JY38</accession>
<dbReference type="AlphaFoldDB" id="A0A6N3JY38"/>
<dbReference type="Proteomes" id="UP000253958">
    <property type="component" value="Chromosome"/>
</dbReference>
<evidence type="ECO:0000313" key="2">
    <source>
        <dbReference type="Proteomes" id="UP000253958"/>
    </source>
</evidence>
<organism evidence="1 2">
    <name type="scientific">Micromonospora aurantiaca</name>
    <name type="common">nom. illeg.</name>
    <dbReference type="NCBI Taxonomy" id="47850"/>
    <lineage>
        <taxon>Bacteria</taxon>
        <taxon>Bacillati</taxon>
        <taxon>Actinomycetota</taxon>
        <taxon>Actinomycetes</taxon>
        <taxon>Micromonosporales</taxon>
        <taxon>Micromonosporaceae</taxon>
        <taxon>Micromonospora</taxon>
    </lineage>
</organism>
<evidence type="ECO:0000313" key="1">
    <source>
        <dbReference type="EMBL" id="AXH89384.1"/>
    </source>
</evidence>
<reference evidence="1 2" key="1">
    <citation type="submission" date="2018-07" db="EMBL/GenBank/DDBJ databases">
        <authorList>
            <person name="Ye Y."/>
        </authorList>
    </citation>
    <scope>NUCLEOTIDE SEQUENCE [LARGE SCALE GENOMIC DNA]</scope>
    <source>
        <strain evidence="2">H14(2018)</strain>
    </source>
</reference>
<sequence>MADVERATKQADEADEKLWEKVRAAHKLGVKPAYLAERTGRARSTVYRHLEPGDQPGGQE</sequence>
<reference evidence="1 2" key="2">
    <citation type="submission" date="2018-08" db="EMBL/GenBank/DDBJ databases">
        <title>Streptomyces kandeliansis sp. nov., an endophytic bacterium isolated from mangrove plant.</title>
        <authorList>
            <person name="Wang R."/>
        </authorList>
    </citation>
    <scope>NUCLEOTIDE SEQUENCE [LARGE SCALE GENOMIC DNA]</scope>
    <source>
        <strain evidence="2">H14(2018)</strain>
    </source>
</reference>
<dbReference type="EMBL" id="CP031263">
    <property type="protein sequence ID" value="AXH89384.1"/>
    <property type="molecule type" value="Genomic_DNA"/>
</dbReference>